<keyword evidence="2" id="KW-1185">Reference proteome</keyword>
<reference evidence="2" key="1">
    <citation type="submission" date="2017-01" db="EMBL/GenBank/DDBJ databases">
        <authorList>
            <person name="Wang Y."/>
            <person name="White M."/>
            <person name="Kvist S."/>
            <person name="Moncalvo J.-M."/>
        </authorList>
    </citation>
    <scope>NUCLEOTIDE SEQUENCE [LARGE SCALE GENOMIC DNA]</scope>
    <source>
        <strain evidence="2">COL-18-3</strain>
    </source>
</reference>
<evidence type="ECO:0000313" key="1">
    <source>
        <dbReference type="EMBL" id="OMH78553.1"/>
    </source>
</evidence>
<organism evidence="1 2">
    <name type="scientific">Zancudomyces culisetae</name>
    <name type="common">Gut fungus</name>
    <name type="synonym">Smittium culisetae</name>
    <dbReference type="NCBI Taxonomy" id="1213189"/>
    <lineage>
        <taxon>Eukaryota</taxon>
        <taxon>Fungi</taxon>
        <taxon>Fungi incertae sedis</taxon>
        <taxon>Zoopagomycota</taxon>
        <taxon>Kickxellomycotina</taxon>
        <taxon>Harpellomycetes</taxon>
        <taxon>Harpellales</taxon>
        <taxon>Legeriomycetaceae</taxon>
        <taxon>Zancudomyces</taxon>
    </lineage>
</organism>
<proteinExistence type="predicted"/>
<dbReference type="AlphaFoldDB" id="A0A1R1PC72"/>
<name>A0A1R1PC72_ZANCU</name>
<accession>A0A1R1PC72</accession>
<dbReference type="EMBL" id="LSSK01001896">
    <property type="protein sequence ID" value="OMH78553.1"/>
    <property type="molecule type" value="Genomic_DNA"/>
</dbReference>
<sequence length="73" mass="8351">MRRLFFDDRSDDIDIQQVVLKKKQHSEAVNTALEIIRSSVEESDNNVDLRRAQKPCGHVSITGANIRPEALFE</sequence>
<protein>
    <submittedName>
        <fullName evidence="1">Uncharacterized protein</fullName>
    </submittedName>
</protein>
<evidence type="ECO:0000313" key="2">
    <source>
        <dbReference type="Proteomes" id="UP000188320"/>
    </source>
</evidence>
<gene>
    <name evidence="1" type="ORF">AX774_g8054</name>
</gene>
<dbReference type="OrthoDB" id="660555at2759"/>
<comment type="caution">
    <text evidence="1">The sequence shown here is derived from an EMBL/GenBank/DDBJ whole genome shotgun (WGS) entry which is preliminary data.</text>
</comment>
<dbReference type="Proteomes" id="UP000188320">
    <property type="component" value="Unassembled WGS sequence"/>
</dbReference>